<protein>
    <recommendedName>
        <fullName evidence="1 2">NADH-ubiquinone oxidoreductase chain 6</fullName>
        <ecNumber evidence="2">7.1.1.2</ecNumber>
    </recommendedName>
</protein>
<keyword evidence="2" id="KW-0830">Ubiquinone</keyword>
<evidence type="ECO:0000256" key="2">
    <source>
        <dbReference type="RuleBase" id="RU004430"/>
    </source>
</evidence>
<keyword evidence="2" id="KW-1278">Translocase</keyword>
<dbReference type="InterPro" id="IPR042106">
    <property type="entry name" value="Nuo/plastoQ_OxRdtase_6_NuoJ"/>
</dbReference>
<geneLocation type="mitochondrion" evidence="3"/>
<evidence type="ECO:0000313" key="3">
    <source>
        <dbReference type="EMBL" id="ALO20770.1"/>
    </source>
</evidence>
<name>A0A0S2IB07_9CNID</name>
<keyword evidence="2" id="KW-1133">Transmembrane helix</keyword>
<dbReference type="AlphaFoldDB" id="A0A0S2IB07"/>
<keyword evidence="2 3" id="KW-0496">Mitochondrion</keyword>
<dbReference type="PANTHER" id="PTHR33269:SF17">
    <property type="entry name" value="NADH-UBIQUINONE OXIDOREDUCTASE CHAIN 6"/>
    <property type="match status" value="1"/>
</dbReference>
<keyword evidence="2" id="KW-0813">Transport</keyword>
<feature type="transmembrane region" description="Helical" evidence="2">
    <location>
        <begin position="30"/>
        <end position="48"/>
    </location>
</feature>
<evidence type="ECO:0000256" key="1">
    <source>
        <dbReference type="ARBA" id="ARBA00021095"/>
    </source>
</evidence>
<gene>
    <name evidence="3" type="primary">nad6</name>
</gene>
<comment type="subcellular location">
    <subcellularLocation>
        <location evidence="2">Mitochondrion membrane</location>
        <topology evidence="2">Multi-pass membrane protein</topology>
    </subcellularLocation>
</comment>
<dbReference type="InterPro" id="IPR001457">
    <property type="entry name" value="NADH_UbQ/plastoQ_OxRdtase_su6"/>
</dbReference>
<reference evidence="3" key="1">
    <citation type="journal article" date="2015" name="PeerJ">
        <title>Phylogenetic analysis of higher-level relationships within Hydroidolina (Cnidaria: Hydrozoa) using mitochondrial genome data and insight into their mitochondrial transcription.</title>
        <authorList>
            <person name="Kayal E."/>
            <person name="Bentlage B."/>
            <person name="Cartwright P."/>
            <person name="Yanagihara A.A."/>
            <person name="Lindsay D.J."/>
            <person name="Hopcroft R.R."/>
            <person name="Collins A.G."/>
        </authorList>
    </citation>
    <scope>NUCLEOTIDE SEQUENCE</scope>
</reference>
<comment type="similarity">
    <text evidence="2">Belongs to the complex I subunit 6 family.</text>
</comment>
<dbReference type="EMBL" id="KT809332">
    <property type="protein sequence ID" value="ALO20770.1"/>
    <property type="molecule type" value="Genomic_DNA"/>
</dbReference>
<dbReference type="EC" id="7.1.1.2" evidence="2"/>
<keyword evidence="2" id="KW-0472">Membrane</keyword>
<comment type="function">
    <text evidence="2">Core subunit of the mitochondrial membrane respiratory chain NADH dehydrogenase (Complex I) which catalyzes electron transfer from NADH through the respiratory chain, using ubiquinone as an electron acceptor. Essential for the catalytic activity and assembly of complex I.</text>
</comment>
<keyword evidence="2" id="KW-0249">Electron transport</keyword>
<dbReference type="GO" id="GO:0008137">
    <property type="term" value="F:NADH dehydrogenase (ubiquinone) activity"/>
    <property type="evidence" value="ECO:0007669"/>
    <property type="project" value="UniProtKB-UniRule"/>
</dbReference>
<feature type="transmembrane region" description="Helical" evidence="2">
    <location>
        <begin position="6"/>
        <end position="23"/>
    </location>
</feature>
<keyword evidence="2" id="KW-0520">NAD</keyword>
<dbReference type="GO" id="GO:0031966">
    <property type="term" value="C:mitochondrial membrane"/>
    <property type="evidence" value="ECO:0007669"/>
    <property type="project" value="UniProtKB-SubCell"/>
</dbReference>
<organism evidence="3">
    <name type="scientific">Staurostoma mertensii</name>
    <dbReference type="NCBI Taxonomy" id="1804149"/>
    <lineage>
        <taxon>Eukaryota</taxon>
        <taxon>Metazoa</taxon>
        <taxon>Cnidaria</taxon>
        <taxon>Hydrozoa</taxon>
        <taxon>Hydroidolina</taxon>
        <taxon>Leptothecata</taxon>
        <taxon>Laodiceidae</taxon>
        <taxon>Staurostoma</taxon>
    </lineage>
</organism>
<sequence>MEQFFIFLSFTIIFSAIMTITSINPIHSVFWLVIVFINSAGLLISLKFEFISLMLIIIYVGAIAILFLFVIMMLDILQLKKIGFINHIIPIVIITGVNIIFQIWWLLEDNSLIFSWSILIKEWDFESLNHISVLGLLLYTEYAYPFIILSMLLLVAMIGAIVLTLELGVITRRQSLTDQHHRNNSWI</sequence>
<feature type="transmembrane region" description="Helical" evidence="2">
    <location>
        <begin position="142"/>
        <end position="165"/>
    </location>
</feature>
<dbReference type="PANTHER" id="PTHR33269">
    <property type="entry name" value="NADH-UBIQUINONE OXIDOREDUCTASE CHAIN 6"/>
    <property type="match status" value="1"/>
</dbReference>
<accession>A0A0S2IB07</accession>
<proteinExistence type="inferred from homology"/>
<keyword evidence="2" id="KW-0679">Respiratory chain</keyword>
<comment type="catalytic activity">
    <reaction evidence="2">
        <text>a ubiquinone + NADH + 5 H(+)(in) = a ubiquinol + NAD(+) + 4 H(+)(out)</text>
        <dbReference type="Rhea" id="RHEA:29091"/>
        <dbReference type="Rhea" id="RHEA-COMP:9565"/>
        <dbReference type="Rhea" id="RHEA-COMP:9566"/>
        <dbReference type="ChEBI" id="CHEBI:15378"/>
        <dbReference type="ChEBI" id="CHEBI:16389"/>
        <dbReference type="ChEBI" id="CHEBI:17976"/>
        <dbReference type="ChEBI" id="CHEBI:57540"/>
        <dbReference type="ChEBI" id="CHEBI:57945"/>
        <dbReference type="EC" id="7.1.1.2"/>
    </reaction>
</comment>
<feature type="transmembrane region" description="Helical" evidence="2">
    <location>
        <begin position="54"/>
        <end position="77"/>
    </location>
</feature>
<dbReference type="Gene3D" id="1.20.120.1200">
    <property type="entry name" value="NADH-ubiquinone/plastoquinone oxidoreductase chain 6, subunit NuoJ"/>
    <property type="match status" value="1"/>
</dbReference>
<keyword evidence="2" id="KW-0812">Transmembrane</keyword>
<dbReference type="Pfam" id="PF00499">
    <property type="entry name" value="Oxidored_q3"/>
    <property type="match status" value="1"/>
</dbReference>
<feature type="transmembrane region" description="Helical" evidence="2">
    <location>
        <begin position="84"/>
        <end position="107"/>
    </location>
</feature>